<reference evidence="1" key="1">
    <citation type="submission" date="2022-05" db="EMBL/GenBank/DDBJ databases">
        <title>Chromosome-level genome of Chaenocephalus aceratus.</title>
        <authorList>
            <person name="Park H."/>
        </authorList>
    </citation>
    <scope>NUCLEOTIDE SEQUENCE</scope>
    <source>
        <strain evidence="1">KU_202001</strain>
    </source>
</reference>
<name>A0ACB9Y1Z0_CHAAC</name>
<evidence type="ECO:0000313" key="1">
    <source>
        <dbReference type="EMBL" id="KAI4833474.1"/>
    </source>
</evidence>
<comment type="caution">
    <text evidence="1">The sequence shown here is derived from an EMBL/GenBank/DDBJ whole genome shotgun (WGS) entry which is preliminary data.</text>
</comment>
<accession>A0ACB9Y1Z0</accession>
<organism evidence="1 2">
    <name type="scientific">Chaenocephalus aceratus</name>
    <name type="common">Blackfin icefish</name>
    <name type="synonym">Chaenichthys aceratus</name>
    <dbReference type="NCBI Taxonomy" id="36190"/>
    <lineage>
        <taxon>Eukaryota</taxon>
        <taxon>Metazoa</taxon>
        <taxon>Chordata</taxon>
        <taxon>Craniata</taxon>
        <taxon>Vertebrata</taxon>
        <taxon>Euteleostomi</taxon>
        <taxon>Actinopterygii</taxon>
        <taxon>Neopterygii</taxon>
        <taxon>Teleostei</taxon>
        <taxon>Neoteleostei</taxon>
        <taxon>Acanthomorphata</taxon>
        <taxon>Eupercaria</taxon>
        <taxon>Perciformes</taxon>
        <taxon>Notothenioidei</taxon>
        <taxon>Channichthyidae</taxon>
        <taxon>Chaenocephalus</taxon>
    </lineage>
</organism>
<keyword evidence="2" id="KW-1185">Reference proteome</keyword>
<proteinExistence type="predicted"/>
<dbReference type="EMBL" id="CM043785">
    <property type="protein sequence ID" value="KAI4833474.1"/>
    <property type="molecule type" value="Genomic_DNA"/>
</dbReference>
<gene>
    <name evidence="1" type="ORF">KUCAC02_016372</name>
</gene>
<dbReference type="Proteomes" id="UP001057452">
    <property type="component" value="Chromosome 1"/>
</dbReference>
<protein>
    <submittedName>
        <fullName evidence="1">Uncharacterized protein</fullName>
    </submittedName>
</protein>
<evidence type="ECO:0000313" key="2">
    <source>
        <dbReference type="Proteomes" id="UP001057452"/>
    </source>
</evidence>
<sequence>MSCRSERTIALKGGKGEYQLLRGHPFKMVSGQRKWQEWMPKLERFQSDLRKPCHPKHAGIPAWSGMGAGATRTMFGADEMRGPRFVADFPVQNHKALGKTRGRESMDHSRACLLFAVKHAAREVPINSQMSFSLTEMNTFLTLVTFFDLHSHRFQTTCCRPQVVFFGGVPSFEEG</sequence>